<comment type="caution">
    <text evidence="2">The sequence shown here is derived from an EMBL/GenBank/DDBJ whole genome shotgun (WGS) entry which is preliminary data.</text>
</comment>
<dbReference type="EMBL" id="DAKRPA010000055">
    <property type="protein sequence ID" value="DBA00983.1"/>
    <property type="molecule type" value="Genomic_DNA"/>
</dbReference>
<sequence>TIPEGHDHVLASQATSNVYHAMVSRKNAEETARQLARRISHFRAQEERVLREVQDVKNRLEAMLSAPQAKEDALMEAEHALPDFDCDPKIIRPSSRGKRRTSHRATSREQLDFLMKQKRVMQIKKLEAAREDRLKRKAALELQKQKQGADFQKKQELTERIRSEEQKVLEDRAAKQHQLLESLEDHHQERLRKEKEREHQVMELINEMREEEKNLAMRLQALRVHQDYIKRGLKTTPDLSSPVTVIPQPTFLLHFDQDVLETLTCPGFLLPTEQSVTSASFRRTLLLWLHAIYRQPELRLVPDERWTRDEPTPVELLRWLQLMGIADEQARVALIESQLPAQRAVELLLVVSECVHGRVLMATRGDRSCLGETARLIGDIAEHQREFFDPQCEIFPLSVQMLTTGELPLDNASTDYLADDIASLETQAEALENRIQSAKDRLRNLVPVSTAALSSSSNSFELSETMGKHLIALLEAMERAVTMIQTDFAGWLEHPPPRLMGLGPTAHTTFQSFRTVVAFFENVEVRVSGFYFEDIPVMTPSPFLQTLARIRQDTRHFQEARDVTAYCKELLDRIAPGIHDQLQLLR</sequence>
<gene>
    <name evidence="2" type="ORF">N0F65_006244</name>
</gene>
<evidence type="ECO:0000313" key="2">
    <source>
        <dbReference type="EMBL" id="DBA00983.1"/>
    </source>
</evidence>
<feature type="non-terminal residue" evidence="2">
    <location>
        <position position="1"/>
    </location>
</feature>
<dbReference type="Proteomes" id="UP001146120">
    <property type="component" value="Unassembled WGS sequence"/>
</dbReference>
<evidence type="ECO:0000256" key="1">
    <source>
        <dbReference type="SAM" id="Coils"/>
    </source>
</evidence>
<feature type="coiled-coil region" evidence="1">
    <location>
        <begin position="123"/>
        <end position="225"/>
    </location>
</feature>
<keyword evidence="3" id="KW-1185">Reference proteome</keyword>
<reference evidence="2" key="2">
    <citation type="journal article" date="2023" name="Microbiol Resour">
        <title>Decontamination and Annotation of the Draft Genome Sequence of the Oomycete Lagenidium giganteum ARSEF 373.</title>
        <authorList>
            <person name="Morgan W.R."/>
            <person name="Tartar A."/>
        </authorList>
    </citation>
    <scope>NUCLEOTIDE SEQUENCE</scope>
    <source>
        <strain evidence="2">ARSEF 373</strain>
    </source>
</reference>
<feature type="coiled-coil region" evidence="1">
    <location>
        <begin position="414"/>
        <end position="441"/>
    </location>
</feature>
<feature type="coiled-coil region" evidence="1">
    <location>
        <begin position="25"/>
        <end position="63"/>
    </location>
</feature>
<name>A0AAV2Z1X0_9STRA</name>
<evidence type="ECO:0000313" key="3">
    <source>
        <dbReference type="Proteomes" id="UP001146120"/>
    </source>
</evidence>
<organism evidence="2 3">
    <name type="scientific">Lagenidium giganteum</name>
    <dbReference type="NCBI Taxonomy" id="4803"/>
    <lineage>
        <taxon>Eukaryota</taxon>
        <taxon>Sar</taxon>
        <taxon>Stramenopiles</taxon>
        <taxon>Oomycota</taxon>
        <taxon>Peronosporomycetes</taxon>
        <taxon>Pythiales</taxon>
        <taxon>Pythiaceae</taxon>
    </lineage>
</organism>
<dbReference type="AlphaFoldDB" id="A0AAV2Z1X0"/>
<protein>
    <submittedName>
        <fullName evidence="2">Uncharacterized protein</fullName>
    </submittedName>
</protein>
<proteinExistence type="predicted"/>
<accession>A0AAV2Z1X0</accession>
<reference evidence="2" key="1">
    <citation type="submission" date="2022-11" db="EMBL/GenBank/DDBJ databases">
        <authorList>
            <person name="Morgan W.R."/>
            <person name="Tartar A."/>
        </authorList>
    </citation>
    <scope>NUCLEOTIDE SEQUENCE</scope>
    <source>
        <strain evidence="2">ARSEF 373</strain>
    </source>
</reference>
<keyword evidence="1" id="KW-0175">Coiled coil</keyword>